<dbReference type="InterPro" id="IPR042221">
    <property type="entry name" value="Leu/Phe-tRNA_Trfase_N"/>
</dbReference>
<proteinExistence type="inferred from homology"/>
<keyword evidence="3 4" id="KW-0012">Acyltransferase</keyword>
<comment type="catalytic activity">
    <reaction evidence="4">
        <text>L-phenylalanyl-tRNA(Phe) + an N-terminal L-alpha-aminoacyl-[protein] = an N-terminal L-phenylalanyl-L-alpha-aminoacyl-[protein] + tRNA(Phe)</text>
        <dbReference type="Rhea" id="RHEA:43632"/>
        <dbReference type="Rhea" id="RHEA-COMP:9668"/>
        <dbReference type="Rhea" id="RHEA-COMP:9699"/>
        <dbReference type="Rhea" id="RHEA-COMP:10636"/>
        <dbReference type="Rhea" id="RHEA-COMP:10637"/>
        <dbReference type="ChEBI" id="CHEBI:78442"/>
        <dbReference type="ChEBI" id="CHEBI:78531"/>
        <dbReference type="ChEBI" id="CHEBI:78597"/>
        <dbReference type="ChEBI" id="CHEBI:83561"/>
        <dbReference type="EC" id="2.3.2.6"/>
    </reaction>
</comment>
<evidence type="ECO:0000256" key="3">
    <source>
        <dbReference type="ARBA" id="ARBA00023315"/>
    </source>
</evidence>
<name>A0ABV0EBL7_9BURK</name>
<dbReference type="EC" id="2.3.2.6" evidence="4"/>
<dbReference type="GO" id="GO:0008914">
    <property type="term" value="F:leucyl-tRNA--protein transferase activity"/>
    <property type="evidence" value="ECO:0007669"/>
    <property type="project" value="UniProtKB-EC"/>
</dbReference>
<keyword evidence="1 4" id="KW-0963">Cytoplasm</keyword>
<evidence type="ECO:0000313" key="5">
    <source>
        <dbReference type="EMBL" id="MEO1766050.1"/>
    </source>
</evidence>
<dbReference type="EMBL" id="JBAJEX010000001">
    <property type="protein sequence ID" value="MEO1766050.1"/>
    <property type="molecule type" value="Genomic_DNA"/>
</dbReference>
<evidence type="ECO:0000256" key="4">
    <source>
        <dbReference type="HAMAP-Rule" id="MF_00688"/>
    </source>
</evidence>
<keyword evidence="2 4" id="KW-0808">Transferase</keyword>
<comment type="similarity">
    <text evidence="4">Belongs to the L/F-transferase family.</text>
</comment>
<dbReference type="SUPFAM" id="SSF55729">
    <property type="entry name" value="Acyl-CoA N-acyltransferases (Nat)"/>
    <property type="match status" value="1"/>
</dbReference>
<protein>
    <recommendedName>
        <fullName evidence="4">Leucyl/phenylalanyl-tRNA--protein transferase</fullName>
        <ecNumber evidence="4">2.3.2.6</ecNumber>
    </recommendedName>
    <alternativeName>
        <fullName evidence="4">L/F-transferase</fullName>
    </alternativeName>
    <alternativeName>
        <fullName evidence="4">Leucyltransferase</fullName>
    </alternativeName>
    <alternativeName>
        <fullName evidence="4">Phenyalanyltransferase</fullName>
    </alternativeName>
</protein>
<comment type="function">
    <text evidence="4">Functions in the N-end rule pathway of protein degradation where it conjugates Leu, Phe and, less efficiently, Met from aminoacyl-tRNAs to the N-termini of proteins containing an N-terminal arginine or lysine.</text>
</comment>
<gene>
    <name evidence="4 5" type="primary">aat</name>
    <name evidence="5" type="ORF">V6E02_02330</name>
</gene>
<evidence type="ECO:0000313" key="6">
    <source>
        <dbReference type="Proteomes" id="UP001482231"/>
    </source>
</evidence>
<comment type="caution">
    <text evidence="5">The sequence shown here is derived from an EMBL/GenBank/DDBJ whole genome shotgun (WGS) entry which is preliminary data.</text>
</comment>
<reference evidence="5 6" key="1">
    <citation type="submission" date="2024-02" db="EMBL/GenBank/DDBJ databases">
        <title>New thermophilic sulfur-oxidizing bacteria from a hot springs of the Uzon caldera (Kamchatka, Russia).</title>
        <authorList>
            <person name="Dukat A.M."/>
            <person name="Elcheninov A.G."/>
            <person name="Frolov E.N."/>
        </authorList>
    </citation>
    <scope>NUCLEOTIDE SEQUENCE [LARGE SCALE GENOMIC DNA]</scope>
    <source>
        <strain evidence="5 6">AK1</strain>
    </source>
</reference>
<dbReference type="Gene3D" id="3.30.70.3550">
    <property type="entry name" value="Leucyl/phenylalanyl-tRNA-protein transferase, N-terminal domain"/>
    <property type="match status" value="1"/>
</dbReference>
<dbReference type="HAMAP" id="MF_00688">
    <property type="entry name" value="Leu_Phe_trans"/>
    <property type="match status" value="1"/>
</dbReference>
<dbReference type="Proteomes" id="UP001482231">
    <property type="component" value="Unassembled WGS sequence"/>
</dbReference>
<evidence type="ECO:0000256" key="2">
    <source>
        <dbReference type="ARBA" id="ARBA00022679"/>
    </source>
</evidence>
<dbReference type="Pfam" id="PF03588">
    <property type="entry name" value="Leu_Phe_trans"/>
    <property type="match status" value="1"/>
</dbReference>
<organism evidence="5 6">
    <name type="scientific">Thiobacter aerophilum</name>
    <dbReference type="NCBI Taxonomy" id="3121275"/>
    <lineage>
        <taxon>Bacteria</taxon>
        <taxon>Pseudomonadati</taxon>
        <taxon>Pseudomonadota</taxon>
        <taxon>Betaproteobacteria</taxon>
        <taxon>Burkholderiales</taxon>
        <taxon>Thiobacteraceae</taxon>
        <taxon>Thiobacter</taxon>
    </lineage>
</organism>
<dbReference type="Gene3D" id="3.40.630.70">
    <property type="entry name" value="Leucyl/phenylalanyl-tRNA-protein transferase, C-terminal domain"/>
    <property type="match status" value="1"/>
</dbReference>
<sequence length="238" mass="26831">MITWLKKDMPFPPVSTALRDPNGLLAAGADLSPERLLAAYTHGIFPWFNPGEPILWWSPDPRMVLFPDELRVTRSLAKVLRNRPYEIRFDTAFTQVIKACAAPRPGQAATWIGPAMIEAYTRLNHLGYAHSVETWIDGVLAGGLYGVAIGGVFYGESMFHRVRDASKIAFVHLVWHLKHWGFGLIDCQMKTAHLASFGAREIPRAEFVRLVRKLIESPHHPGPWRPEVTWKDAASLRC</sequence>
<dbReference type="PANTHER" id="PTHR30098">
    <property type="entry name" value="LEUCYL/PHENYLALANYL-TRNA--PROTEIN TRANSFERASE"/>
    <property type="match status" value="1"/>
</dbReference>
<comment type="catalytic activity">
    <reaction evidence="4">
        <text>N-terminal L-lysyl-[protein] + L-leucyl-tRNA(Leu) = N-terminal L-leucyl-L-lysyl-[protein] + tRNA(Leu) + H(+)</text>
        <dbReference type="Rhea" id="RHEA:12340"/>
        <dbReference type="Rhea" id="RHEA-COMP:9613"/>
        <dbReference type="Rhea" id="RHEA-COMP:9622"/>
        <dbReference type="Rhea" id="RHEA-COMP:12670"/>
        <dbReference type="Rhea" id="RHEA-COMP:12671"/>
        <dbReference type="ChEBI" id="CHEBI:15378"/>
        <dbReference type="ChEBI" id="CHEBI:65249"/>
        <dbReference type="ChEBI" id="CHEBI:78442"/>
        <dbReference type="ChEBI" id="CHEBI:78494"/>
        <dbReference type="ChEBI" id="CHEBI:133043"/>
        <dbReference type="EC" id="2.3.2.6"/>
    </reaction>
</comment>
<dbReference type="InterPro" id="IPR042203">
    <property type="entry name" value="Leu/Phe-tRNA_Trfase_C"/>
</dbReference>
<comment type="catalytic activity">
    <reaction evidence="4">
        <text>N-terminal L-arginyl-[protein] + L-leucyl-tRNA(Leu) = N-terminal L-leucyl-L-arginyl-[protein] + tRNA(Leu) + H(+)</text>
        <dbReference type="Rhea" id="RHEA:50416"/>
        <dbReference type="Rhea" id="RHEA-COMP:9613"/>
        <dbReference type="Rhea" id="RHEA-COMP:9622"/>
        <dbReference type="Rhea" id="RHEA-COMP:12672"/>
        <dbReference type="Rhea" id="RHEA-COMP:12673"/>
        <dbReference type="ChEBI" id="CHEBI:15378"/>
        <dbReference type="ChEBI" id="CHEBI:64719"/>
        <dbReference type="ChEBI" id="CHEBI:78442"/>
        <dbReference type="ChEBI" id="CHEBI:78494"/>
        <dbReference type="ChEBI" id="CHEBI:133044"/>
        <dbReference type="EC" id="2.3.2.6"/>
    </reaction>
</comment>
<evidence type="ECO:0000256" key="1">
    <source>
        <dbReference type="ARBA" id="ARBA00022490"/>
    </source>
</evidence>
<dbReference type="InterPro" id="IPR004616">
    <property type="entry name" value="Leu/Phe-tRNA_Trfase"/>
</dbReference>
<dbReference type="RefSeq" id="WP_347306733.1">
    <property type="nucleotide sequence ID" value="NZ_JBAJEX010000001.1"/>
</dbReference>
<dbReference type="NCBIfam" id="TIGR00667">
    <property type="entry name" value="aat"/>
    <property type="match status" value="1"/>
</dbReference>
<keyword evidence="6" id="KW-1185">Reference proteome</keyword>
<accession>A0ABV0EBL7</accession>
<comment type="subcellular location">
    <subcellularLocation>
        <location evidence="4">Cytoplasm</location>
    </subcellularLocation>
</comment>
<dbReference type="PANTHER" id="PTHR30098:SF2">
    <property type="entry name" value="LEUCYL_PHENYLALANYL-TRNA--PROTEIN TRANSFERASE"/>
    <property type="match status" value="1"/>
</dbReference>
<dbReference type="InterPro" id="IPR016181">
    <property type="entry name" value="Acyl_CoA_acyltransferase"/>
</dbReference>